<dbReference type="PRINTS" id="PR00081">
    <property type="entry name" value="GDHRDH"/>
</dbReference>
<dbReference type="RefSeq" id="WP_169624212.1">
    <property type="nucleotide sequence ID" value="NZ_JABBNT010000002.1"/>
</dbReference>
<dbReference type="InterPro" id="IPR036291">
    <property type="entry name" value="NAD(P)-bd_dom_sf"/>
</dbReference>
<reference evidence="2 3" key="1">
    <citation type="submission" date="2020-04" db="EMBL/GenBank/DDBJ databases">
        <title>Rhodospirillaceae bacterium KN72 isolated from deep sea.</title>
        <authorList>
            <person name="Zhang D.-C."/>
        </authorList>
    </citation>
    <scope>NUCLEOTIDE SEQUENCE [LARGE SCALE GENOMIC DNA]</scope>
    <source>
        <strain evidence="2 3">KN72</strain>
    </source>
</reference>
<dbReference type="GO" id="GO:0016616">
    <property type="term" value="F:oxidoreductase activity, acting on the CH-OH group of donors, NAD or NADP as acceptor"/>
    <property type="evidence" value="ECO:0007669"/>
    <property type="project" value="TreeGrafter"/>
</dbReference>
<protein>
    <submittedName>
        <fullName evidence="2">SDR family oxidoreductase</fullName>
    </submittedName>
</protein>
<proteinExistence type="inferred from homology"/>
<comment type="caution">
    <text evidence="2">The sequence shown here is derived from an EMBL/GenBank/DDBJ whole genome shotgun (WGS) entry which is preliminary data.</text>
</comment>
<evidence type="ECO:0000256" key="1">
    <source>
        <dbReference type="ARBA" id="ARBA00006484"/>
    </source>
</evidence>
<dbReference type="SUPFAM" id="SSF51735">
    <property type="entry name" value="NAD(P)-binding Rossmann-fold domains"/>
    <property type="match status" value="1"/>
</dbReference>
<dbReference type="GO" id="GO:0030497">
    <property type="term" value="P:fatty acid elongation"/>
    <property type="evidence" value="ECO:0007669"/>
    <property type="project" value="TreeGrafter"/>
</dbReference>
<comment type="similarity">
    <text evidence="1">Belongs to the short-chain dehydrogenases/reductases (SDR) family.</text>
</comment>
<dbReference type="PROSITE" id="PS00061">
    <property type="entry name" value="ADH_SHORT"/>
    <property type="match status" value="1"/>
</dbReference>
<dbReference type="EMBL" id="JABBNT010000002">
    <property type="protein sequence ID" value="NMM43890.1"/>
    <property type="molecule type" value="Genomic_DNA"/>
</dbReference>
<sequence length="253" mass="27254">MELRLDGKRALVTGASSGFGRHFAWTLARAGADIVLAARREDRLTEEAEKIAAETGRRTLPVALDIADTESIEECVAAADSALGGIDLLVNNAGTVIVKPSLSQTEEDWDAVLDVNLKGAFFMAKACAKRMSAQKSGTIVNISSLLADRVSKTEISYCVSKAGLSHMTRALAYEWAKYGIRVNAIAPGYIVTDLNRAFLESDAGREMMREIPIRRFGKPEDLDGALLYLSTDASAWMTGQIMTVDGGHSLVTP</sequence>
<dbReference type="Gene3D" id="3.40.50.720">
    <property type="entry name" value="NAD(P)-binding Rossmann-like Domain"/>
    <property type="match status" value="1"/>
</dbReference>
<dbReference type="Pfam" id="PF13561">
    <property type="entry name" value="adh_short_C2"/>
    <property type="match status" value="1"/>
</dbReference>
<accession>A0A7Y0DYF6</accession>
<dbReference type="InterPro" id="IPR020904">
    <property type="entry name" value="Sc_DH/Rdtase_CS"/>
</dbReference>
<keyword evidence="3" id="KW-1185">Reference proteome</keyword>
<dbReference type="FunFam" id="3.40.50.720:FF:000084">
    <property type="entry name" value="Short-chain dehydrogenase reductase"/>
    <property type="match status" value="1"/>
</dbReference>
<dbReference type="PANTHER" id="PTHR42760">
    <property type="entry name" value="SHORT-CHAIN DEHYDROGENASES/REDUCTASES FAMILY MEMBER"/>
    <property type="match status" value="1"/>
</dbReference>
<evidence type="ECO:0000313" key="2">
    <source>
        <dbReference type="EMBL" id="NMM43890.1"/>
    </source>
</evidence>
<dbReference type="Proteomes" id="UP000539372">
    <property type="component" value="Unassembled WGS sequence"/>
</dbReference>
<dbReference type="PANTHER" id="PTHR42760:SF135">
    <property type="entry name" value="BLL7886 PROTEIN"/>
    <property type="match status" value="1"/>
</dbReference>
<dbReference type="AlphaFoldDB" id="A0A7Y0DYF6"/>
<dbReference type="PRINTS" id="PR00080">
    <property type="entry name" value="SDRFAMILY"/>
</dbReference>
<dbReference type="InterPro" id="IPR002347">
    <property type="entry name" value="SDR_fam"/>
</dbReference>
<name>A0A7Y0DYF6_9PROT</name>
<dbReference type="NCBIfam" id="NF005559">
    <property type="entry name" value="PRK07231.1"/>
    <property type="match status" value="1"/>
</dbReference>
<evidence type="ECO:0000313" key="3">
    <source>
        <dbReference type="Proteomes" id="UP000539372"/>
    </source>
</evidence>
<dbReference type="CDD" id="cd05233">
    <property type="entry name" value="SDR_c"/>
    <property type="match status" value="1"/>
</dbReference>
<organism evidence="2 3">
    <name type="scientific">Pacificispira spongiicola</name>
    <dbReference type="NCBI Taxonomy" id="2729598"/>
    <lineage>
        <taxon>Bacteria</taxon>
        <taxon>Pseudomonadati</taxon>
        <taxon>Pseudomonadota</taxon>
        <taxon>Alphaproteobacteria</taxon>
        <taxon>Rhodospirillales</taxon>
        <taxon>Rhodospirillaceae</taxon>
        <taxon>Pacificispira</taxon>
    </lineage>
</organism>
<gene>
    <name evidence="2" type="ORF">HH303_05345</name>
</gene>